<dbReference type="Proteomes" id="UP000634308">
    <property type="component" value="Unassembled WGS sequence"/>
</dbReference>
<evidence type="ECO:0000256" key="2">
    <source>
        <dbReference type="ARBA" id="ARBA00006906"/>
    </source>
</evidence>
<organism evidence="6 7">
    <name type="scientific">Deinococcus seoulensis</name>
    <dbReference type="NCBI Taxonomy" id="1837379"/>
    <lineage>
        <taxon>Bacteria</taxon>
        <taxon>Thermotogati</taxon>
        <taxon>Deinococcota</taxon>
        <taxon>Deinococci</taxon>
        <taxon>Deinococcales</taxon>
        <taxon>Deinococcaceae</taxon>
        <taxon>Deinococcus</taxon>
    </lineage>
</organism>
<dbReference type="InterPro" id="IPR000887">
    <property type="entry name" value="Aldlse_KDPG_KHG"/>
</dbReference>
<evidence type="ECO:0000256" key="4">
    <source>
        <dbReference type="ARBA" id="ARBA00023239"/>
    </source>
</evidence>
<evidence type="ECO:0000256" key="3">
    <source>
        <dbReference type="ARBA" id="ARBA00011233"/>
    </source>
</evidence>
<dbReference type="RefSeq" id="WP_229778086.1">
    <property type="nucleotide sequence ID" value="NZ_BMQM01000042.1"/>
</dbReference>
<keyword evidence="4" id="KW-0456">Lyase</keyword>
<dbReference type="InterPro" id="IPR031338">
    <property type="entry name" value="KDPG/KHG_AS_2"/>
</dbReference>
<gene>
    <name evidence="6" type="primary">eda</name>
    <name evidence="6" type="ORF">GCM10008959_38110</name>
</gene>
<evidence type="ECO:0000256" key="1">
    <source>
        <dbReference type="ARBA" id="ARBA00004761"/>
    </source>
</evidence>
<dbReference type="Gene3D" id="3.20.20.70">
    <property type="entry name" value="Aldolase class I"/>
    <property type="match status" value="1"/>
</dbReference>
<keyword evidence="7" id="KW-1185">Reference proteome</keyword>
<dbReference type="Pfam" id="PF01081">
    <property type="entry name" value="Aldolase"/>
    <property type="match status" value="1"/>
</dbReference>
<reference evidence="7" key="1">
    <citation type="journal article" date="2019" name="Int. J. Syst. Evol. Microbiol.">
        <title>The Global Catalogue of Microorganisms (GCM) 10K type strain sequencing project: providing services to taxonomists for standard genome sequencing and annotation.</title>
        <authorList>
            <consortium name="The Broad Institute Genomics Platform"/>
            <consortium name="The Broad Institute Genome Sequencing Center for Infectious Disease"/>
            <person name="Wu L."/>
            <person name="Ma J."/>
        </authorList>
    </citation>
    <scope>NUCLEOTIDE SEQUENCE [LARGE SCALE GENOMIC DNA]</scope>
    <source>
        <strain evidence="7">JCM 31404</strain>
    </source>
</reference>
<accession>A0ABQ2RWP4</accession>
<evidence type="ECO:0000313" key="7">
    <source>
        <dbReference type="Proteomes" id="UP000634308"/>
    </source>
</evidence>
<comment type="similarity">
    <text evidence="2">Belongs to the KHG/KDPG aldolase family.</text>
</comment>
<evidence type="ECO:0000256" key="5">
    <source>
        <dbReference type="ARBA" id="ARBA00023277"/>
    </source>
</evidence>
<dbReference type="PROSITE" id="PS00160">
    <property type="entry name" value="ALDOLASE_KDPG_KHG_2"/>
    <property type="match status" value="1"/>
</dbReference>
<comment type="pathway">
    <text evidence="1">Carbohydrate acid metabolism.</text>
</comment>
<dbReference type="NCBIfam" id="TIGR01182">
    <property type="entry name" value="eda"/>
    <property type="match status" value="1"/>
</dbReference>
<dbReference type="PANTHER" id="PTHR30246:SF1">
    <property type="entry name" value="2-DEHYDRO-3-DEOXY-6-PHOSPHOGALACTONATE ALDOLASE-RELATED"/>
    <property type="match status" value="1"/>
</dbReference>
<dbReference type="InterPro" id="IPR013785">
    <property type="entry name" value="Aldolase_TIM"/>
</dbReference>
<dbReference type="CDD" id="cd00452">
    <property type="entry name" value="KDPG_aldolase"/>
    <property type="match status" value="1"/>
</dbReference>
<keyword evidence="5" id="KW-0119">Carbohydrate metabolism</keyword>
<dbReference type="EMBL" id="BMQM01000042">
    <property type="protein sequence ID" value="GGR73082.1"/>
    <property type="molecule type" value="Genomic_DNA"/>
</dbReference>
<dbReference type="SUPFAM" id="SSF51569">
    <property type="entry name" value="Aldolase"/>
    <property type="match status" value="1"/>
</dbReference>
<dbReference type="PANTHER" id="PTHR30246">
    <property type="entry name" value="2-KETO-3-DEOXY-6-PHOSPHOGLUCONATE ALDOLASE"/>
    <property type="match status" value="1"/>
</dbReference>
<proteinExistence type="inferred from homology"/>
<evidence type="ECO:0000313" key="6">
    <source>
        <dbReference type="EMBL" id="GGR73082.1"/>
    </source>
</evidence>
<comment type="subunit">
    <text evidence="3">Homotrimer.</text>
</comment>
<comment type="caution">
    <text evidence="6">The sequence shown here is derived from an EMBL/GenBank/DDBJ whole genome shotgun (WGS) entry which is preliminary data.</text>
</comment>
<sequence length="217" mass="21833">MPAETRTRDLLAQVSRAGVVGVLRAPHADAAVQATLAATRAGLQVTELTFTTPGVTDALHALSRALPAGTLLGAGTVMNAAQATAAIEAGAAFLVSPHLGEDVLRVALEAGVPYLPGVLTPTEIVRALTLGAPAVKLFPAGSAGGAAYLRDLLGPLPQLQVMVTGGVRPDEVEAYRHAGALAVGLGSNLYPKAALTQGDWLAVEDATRAALIQAGAA</sequence>
<name>A0ABQ2RWP4_9DEIO</name>
<protein>
    <submittedName>
        <fullName evidence="6">2-dehydro-3-deoxy-phosphogluconate aldolase</fullName>
    </submittedName>
</protein>